<keyword evidence="3" id="KW-1185">Reference proteome</keyword>
<feature type="domain" description="KIB1-4 beta-propeller" evidence="1">
    <location>
        <begin position="6"/>
        <end position="254"/>
    </location>
</feature>
<dbReference type="AlphaFoldDB" id="A0A835E734"/>
<dbReference type="OrthoDB" id="686979at2759"/>
<dbReference type="PANTHER" id="PTHR33127:SF85">
    <property type="entry name" value="OS11G0436500 PROTEIN"/>
    <property type="match status" value="1"/>
</dbReference>
<proteinExistence type="predicted"/>
<gene>
    <name evidence="2" type="ORF">HU200_054212</name>
</gene>
<dbReference type="EMBL" id="JACEFO010002346">
    <property type="protein sequence ID" value="KAF8664895.1"/>
    <property type="molecule type" value="Genomic_DNA"/>
</dbReference>
<dbReference type="InterPro" id="IPR005174">
    <property type="entry name" value="KIB1-4_b-propeller"/>
</dbReference>
<dbReference type="Pfam" id="PF03478">
    <property type="entry name" value="Beta-prop_KIB1-4"/>
    <property type="match status" value="1"/>
</dbReference>
<sequence>MDGLLTGKTMCPTSHGLLLVRDPASMATSLLDPASGKEIHLPPLAGVEDATLMHSHCLVSGEPAAPGGCVVFLVAPGDDTFIWYCRPGDDDWVKHDYDIGTQILDIEEDLYEKSVICPIAQCRGKFYFNPGDTEMGVLEFVPAGPVFGSVAIDDTIAADGSYGYEEEDDGGNGCAVYLVESDGELYMVTFLFADSTRKEIDRGSVHRMDFAERRWRKVSDLGGRVFLVSVFYFGASCSVQGDGHELRQDCVYMPGKKALLVFYVKEGTIEVQKLDGAPTSDKVFWVLPPTCK</sequence>
<name>A0A835E734_9POAL</name>
<protein>
    <recommendedName>
        <fullName evidence="1">KIB1-4 beta-propeller domain-containing protein</fullName>
    </recommendedName>
</protein>
<evidence type="ECO:0000313" key="3">
    <source>
        <dbReference type="Proteomes" id="UP000636709"/>
    </source>
</evidence>
<evidence type="ECO:0000259" key="1">
    <source>
        <dbReference type="Pfam" id="PF03478"/>
    </source>
</evidence>
<dbReference type="PANTHER" id="PTHR33127">
    <property type="entry name" value="TRANSMEMBRANE PROTEIN"/>
    <property type="match status" value="1"/>
</dbReference>
<accession>A0A835E734</accession>
<organism evidence="2 3">
    <name type="scientific">Digitaria exilis</name>
    <dbReference type="NCBI Taxonomy" id="1010633"/>
    <lineage>
        <taxon>Eukaryota</taxon>
        <taxon>Viridiplantae</taxon>
        <taxon>Streptophyta</taxon>
        <taxon>Embryophyta</taxon>
        <taxon>Tracheophyta</taxon>
        <taxon>Spermatophyta</taxon>
        <taxon>Magnoliopsida</taxon>
        <taxon>Liliopsida</taxon>
        <taxon>Poales</taxon>
        <taxon>Poaceae</taxon>
        <taxon>PACMAD clade</taxon>
        <taxon>Panicoideae</taxon>
        <taxon>Panicodae</taxon>
        <taxon>Paniceae</taxon>
        <taxon>Anthephorinae</taxon>
        <taxon>Digitaria</taxon>
    </lineage>
</organism>
<evidence type="ECO:0000313" key="2">
    <source>
        <dbReference type="EMBL" id="KAF8664895.1"/>
    </source>
</evidence>
<comment type="caution">
    <text evidence="2">The sequence shown here is derived from an EMBL/GenBank/DDBJ whole genome shotgun (WGS) entry which is preliminary data.</text>
</comment>
<reference evidence="2" key="1">
    <citation type="submission" date="2020-07" db="EMBL/GenBank/DDBJ databases">
        <title>Genome sequence and genetic diversity analysis of an under-domesticated orphan crop, white fonio (Digitaria exilis).</title>
        <authorList>
            <person name="Bennetzen J.L."/>
            <person name="Chen S."/>
            <person name="Ma X."/>
            <person name="Wang X."/>
            <person name="Yssel A.E.J."/>
            <person name="Chaluvadi S.R."/>
            <person name="Johnson M."/>
            <person name="Gangashetty P."/>
            <person name="Hamidou F."/>
            <person name="Sanogo M.D."/>
            <person name="Zwaenepoel A."/>
            <person name="Wallace J."/>
            <person name="Van De Peer Y."/>
            <person name="Van Deynze A."/>
        </authorList>
    </citation>
    <scope>NUCLEOTIDE SEQUENCE</scope>
    <source>
        <tissue evidence="2">Leaves</tissue>
    </source>
</reference>
<dbReference type="Proteomes" id="UP000636709">
    <property type="component" value="Unassembled WGS sequence"/>
</dbReference>